<name>A0A972GSP6_9BACL</name>
<accession>A0A972GSP6</accession>
<evidence type="ECO:0000313" key="1">
    <source>
        <dbReference type="EMBL" id="NOU95623.1"/>
    </source>
</evidence>
<protein>
    <submittedName>
        <fullName evidence="1">Uncharacterized protein</fullName>
    </submittedName>
</protein>
<dbReference type="Proteomes" id="UP000641588">
    <property type="component" value="Unassembled WGS sequence"/>
</dbReference>
<comment type="caution">
    <text evidence="1">The sequence shown here is derived from an EMBL/GenBank/DDBJ whole genome shotgun (WGS) entry which is preliminary data.</text>
</comment>
<organism evidence="1 2">
    <name type="scientific">Paenibacillus foliorum</name>
    <dbReference type="NCBI Taxonomy" id="2654974"/>
    <lineage>
        <taxon>Bacteria</taxon>
        <taxon>Bacillati</taxon>
        <taxon>Bacillota</taxon>
        <taxon>Bacilli</taxon>
        <taxon>Bacillales</taxon>
        <taxon>Paenibacillaceae</taxon>
        <taxon>Paenibacillus</taxon>
    </lineage>
</organism>
<gene>
    <name evidence="1" type="ORF">GC093_20665</name>
</gene>
<dbReference type="EMBL" id="WHOD01000071">
    <property type="protein sequence ID" value="NOU95623.1"/>
    <property type="molecule type" value="Genomic_DNA"/>
</dbReference>
<dbReference type="AlphaFoldDB" id="A0A972GSP6"/>
<dbReference type="RefSeq" id="WP_171653849.1">
    <property type="nucleotide sequence ID" value="NZ_WHOD01000071.1"/>
</dbReference>
<reference evidence="1" key="1">
    <citation type="submission" date="2019-10" db="EMBL/GenBank/DDBJ databases">
        <title>Description of Paenibacillus glebae sp. nov.</title>
        <authorList>
            <person name="Carlier A."/>
            <person name="Qi S."/>
        </authorList>
    </citation>
    <scope>NUCLEOTIDE SEQUENCE</scope>
    <source>
        <strain evidence="1">LMG 31456</strain>
    </source>
</reference>
<keyword evidence="2" id="KW-1185">Reference proteome</keyword>
<proteinExistence type="predicted"/>
<sequence length="241" mass="27557">MSREISQDAAVLTTYLKDFDLSESISNPQYLNYLKSMHKKSYGYLLFLAELEQQYKEISLVTELSITYYKETASDLMQSIFCWSVGSYKTANLTLRSAIETFLKAILGNDNAGIYDEKSVYKIFEIASQHSFFLNGIGKNYYTTIHALYKELCMFAHSARNVELGSIASLNLLPRYDHKMSSNFNSFYLKLLDSILGIILLNYNSLINNMHPLNKGIFLSTMTLKTKKEIFEAIENGILIV</sequence>
<evidence type="ECO:0000313" key="2">
    <source>
        <dbReference type="Proteomes" id="UP000641588"/>
    </source>
</evidence>